<name>A0A834EJY5_9CHIR</name>
<proteinExistence type="predicted"/>
<gene>
    <name evidence="2" type="ORF">HJG60_010074</name>
</gene>
<feature type="region of interest" description="Disordered" evidence="1">
    <location>
        <begin position="75"/>
        <end position="142"/>
    </location>
</feature>
<dbReference type="Proteomes" id="UP000664940">
    <property type="component" value="Unassembled WGS sequence"/>
</dbReference>
<evidence type="ECO:0000313" key="3">
    <source>
        <dbReference type="Proteomes" id="UP000664940"/>
    </source>
</evidence>
<dbReference type="AlphaFoldDB" id="A0A834EJY5"/>
<feature type="compositionally biased region" description="Low complexity" evidence="1">
    <location>
        <begin position="97"/>
        <end position="119"/>
    </location>
</feature>
<organism evidence="2 3">
    <name type="scientific">Phyllostomus discolor</name>
    <name type="common">pale spear-nosed bat</name>
    <dbReference type="NCBI Taxonomy" id="89673"/>
    <lineage>
        <taxon>Eukaryota</taxon>
        <taxon>Metazoa</taxon>
        <taxon>Chordata</taxon>
        <taxon>Craniata</taxon>
        <taxon>Vertebrata</taxon>
        <taxon>Euteleostomi</taxon>
        <taxon>Mammalia</taxon>
        <taxon>Eutheria</taxon>
        <taxon>Laurasiatheria</taxon>
        <taxon>Chiroptera</taxon>
        <taxon>Yangochiroptera</taxon>
        <taxon>Phyllostomidae</taxon>
        <taxon>Phyllostominae</taxon>
        <taxon>Phyllostomus</taxon>
    </lineage>
</organism>
<dbReference type="EMBL" id="JABVXQ010000003">
    <property type="protein sequence ID" value="KAF6119599.1"/>
    <property type="molecule type" value="Genomic_DNA"/>
</dbReference>
<reference evidence="2 3" key="1">
    <citation type="journal article" date="2020" name="Nature">
        <title>Six reference-quality genomes reveal evolution of bat adaptations.</title>
        <authorList>
            <person name="Jebb D."/>
            <person name="Huang Z."/>
            <person name="Pippel M."/>
            <person name="Hughes G.M."/>
            <person name="Lavrichenko K."/>
            <person name="Devanna P."/>
            <person name="Winkler S."/>
            <person name="Jermiin L.S."/>
            <person name="Skirmuntt E.C."/>
            <person name="Katzourakis A."/>
            <person name="Burkitt-Gray L."/>
            <person name="Ray D.A."/>
            <person name="Sullivan K.A.M."/>
            <person name="Roscito J.G."/>
            <person name="Kirilenko B.M."/>
            <person name="Davalos L.M."/>
            <person name="Corthals A.P."/>
            <person name="Power M.L."/>
            <person name="Jones G."/>
            <person name="Ransome R.D."/>
            <person name="Dechmann D.K.N."/>
            <person name="Locatelli A.G."/>
            <person name="Puechmaille S.J."/>
            <person name="Fedrigo O."/>
            <person name="Jarvis E.D."/>
            <person name="Hiller M."/>
            <person name="Vernes S.C."/>
            <person name="Myers E.W."/>
            <person name="Teeling E.C."/>
        </authorList>
    </citation>
    <scope>NUCLEOTIDE SEQUENCE [LARGE SCALE GENOMIC DNA]</scope>
    <source>
        <strain evidence="2">Bat1K_MPI-CBG_1</strain>
    </source>
</reference>
<evidence type="ECO:0000313" key="2">
    <source>
        <dbReference type="EMBL" id="KAF6119599.1"/>
    </source>
</evidence>
<comment type="caution">
    <text evidence="2">The sequence shown here is derived from an EMBL/GenBank/DDBJ whole genome shotgun (WGS) entry which is preliminary data.</text>
</comment>
<accession>A0A834EJY5</accession>
<protein>
    <submittedName>
        <fullName evidence="2">Uncharacterized protein</fullName>
    </submittedName>
</protein>
<evidence type="ECO:0000256" key="1">
    <source>
        <dbReference type="SAM" id="MobiDB-lite"/>
    </source>
</evidence>
<sequence length="142" mass="14909">MKSPLRRPQGPVRGWHRGRGFTRCIPVAAGDGPSAWRAATTLRASVPGRVFEGIPVLSRGQETLLLWLLLLFTKSGGGLGRLGRGRRNGEKGGRAGRGACPARSGRGSPGRSRSGPAPSDLGGHRFSATAVPQHLGASRNEK</sequence>